<keyword evidence="3" id="KW-1133">Transmembrane helix</keyword>
<dbReference type="CDD" id="cd00156">
    <property type="entry name" value="REC"/>
    <property type="match status" value="1"/>
</dbReference>
<dbReference type="InterPro" id="IPR011006">
    <property type="entry name" value="CheY-like_superfamily"/>
</dbReference>
<dbReference type="SUPFAM" id="SSF52172">
    <property type="entry name" value="CheY-like"/>
    <property type="match status" value="1"/>
</dbReference>
<feature type="modified residue" description="4-aspartylphosphate" evidence="1">
    <location>
        <position position="241"/>
    </location>
</feature>
<proteinExistence type="predicted"/>
<dbReference type="Proteomes" id="UP000317043">
    <property type="component" value="Unassembled WGS sequence"/>
</dbReference>
<protein>
    <submittedName>
        <fullName evidence="5">Response regulator receiver domain-containing protein</fullName>
    </submittedName>
</protein>
<comment type="caution">
    <text evidence="5">The sequence shown here is derived from an EMBL/GenBank/DDBJ whole genome shotgun (WGS) entry which is preliminary data.</text>
</comment>
<evidence type="ECO:0000256" key="2">
    <source>
        <dbReference type="SAM" id="MobiDB-lite"/>
    </source>
</evidence>
<accession>A0A543AY20</accession>
<keyword evidence="6" id="KW-1185">Reference proteome</keyword>
<name>A0A543AY20_9ACTN</name>
<dbReference type="Pfam" id="PF00072">
    <property type="entry name" value="Response_reg"/>
    <property type="match status" value="1"/>
</dbReference>
<keyword evidence="3" id="KW-0472">Membrane</keyword>
<dbReference type="Gene3D" id="3.40.50.2300">
    <property type="match status" value="1"/>
</dbReference>
<reference evidence="5 6" key="1">
    <citation type="submission" date="2019-06" db="EMBL/GenBank/DDBJ databases">
        <title>Sequencing the genomes of 1000 actinobacteria strains.</title>
        <authorList>
            <person name="Klenk H.-P."/>
        </authorList>
    </citation>
    <scope>NUCLEOTIDE SEQUENCE [LARGE SCALE GENOMIC DNA]</scope>
    <source>
        <strain evidence="5 6">DSM 45928</strain>
    </source>
</reference>
<organism evidence="5 6">
    <name type="scientific">Stackebrandtia endophytica</name>
    <dbReference type="NCBI Taxonomy" id="1496996"/>
    <lineage>
        <taxon>Bacteria</taxon>
        <taxon>Bacillati</taxon>
        <taxon>Actinomycetota</taxon>
        <taxon>Actinomycetes</taxon>
        <taxon>Glycomycetales</taxon>
        <taxon>Glycomycetaceae</taxon>
        <taxon>Stackebrandtia</taxon>
    </lineage>
</organism>
<evidence type="ECO:0000313" key="6">
    <source>
        <dbReference type="Proteomes" id="UP000317043"/>
    </source>
</evidence>
<dbReference type="GO" id="GO:0000160">
    <property type="term" value="P:phosphorelay signal transduction system"/>
    <property type="evidence" value="ECO:0007669"/>
    <property type="project" value="InterPro"/>
</dbReference>
<evidence type="ECO:0000256" key="3">
    <source>
        <dbReference type="SAM" id="Phobius"/>
    </source>
</evidence>
<dbReference type="RefSeq" id="WP_142040401.1">
    <property type="nucleotide sequence ID" value="NZ_JBHTGS010000001.1"/>
</dbReference>
<dbReference type="AlphaFoldDB" id="A0A543AY20"/>
<dbReference type="OrthoDB" id="88903at2"/>
<feature type="transmembrane region" description="Helical" evidence="3">
    <location>
        <begin position="12"/>
        <end position="33"/>
    </location>
</feature>
<keyword evidence="1" id="KW-0597">Phosphoprotein</keyword>
<feature type="region of interest" description="Disordered" evidence="2">
    <location>
        <begin position="67"/>
        <end position="168"/>
    </location>
</feature>
<keyword evidence="3" id="KW-0812">Transmembrane</keyword>
<dbReference type="InParanoid" id="A0A543AY20"/>
<feature type="domain" description="Response regulatory" evidence="4">
    <location>
        <begin position="192"/>
        <end position="307"/>
    </location>
</feature>
<evidence type="ECO:0000313" key="5">
    <source>
        <dbReference type="EMBL" id="TQL77472.1"/>
    </source>
</evidence>
<evidence type="ECO:0000256" key="1">
    <source>
        <dbReference type="PROSITE-ProRule" id="PRU00169"/>
    </source>
</evidence>
<dbReference type="EMBL" id="VFOW01000001">
    <property type="protein sequence ID" value="TQL77472.1"/>
    <property type="molecule type" value="Genomic_DNA"/>
</dbReference>
<evidence type="ECO:0000259" key="4">
    <source>
        <dbReference type="PROSITE" id="PS50110"/>
    </source>
</evidence>
<sequence>MADEVWVELIRVVPGVLWVGFALIVVFVARGLLRPHLGRLTRVETPVVSAEFAAEVLDGAAARAAADAAGHQPWRPRPGDAALPPGGHGGPPRQSGASAEEPDTVSIGAGPGERVAATSLEPSGGRFFEGRLPGYGAPDSTGSPPPPQKKHRKRRRPSADPHLGLDGLSPGDIGWATAARLAASTETLTGRRILWVDDHPAKNTELVGLLRSVGATVDVVVSSDEAFRVLTPRSHDLVISDMKRPGEGDDNRAGWNLVERMRQRGVDSAVILYTVGIPDEPRKLGVFGVTDNPYELVQLVIDVMERRRYAVER</sequence>
<gene>
    <name evidence="5" type="ORF">FB566_3031</name>
</gene>
<dbReference type="InterPro" id="IPR001789">
    <property type="entry name" value="Sig_transdc_resp-reg_receiver"/>
</dbReference>
<dbReference type="PROSITE" id="PS50110">
    <property type="entry name" value="RESPONSE_REGULATORY"/>
    <property type="match status" value="1"/>
</dbReference>